<evidence type="ECO:0000313" key="3">
    <source>
        <dbReference type="Proteomes" id="UP000182229"/>
    </source>
</evidence>
<protein>
    <recommendedName>
        <fullName evidence="4">DUF4189 domain-containing protein</fullName>
    </recommendedName>
</protein>
<dbReference type="OrthoDB" id="9844393at2"/>
<comment type="caution">
    <text evidence="2">The sequence shown here is derived from an EMBL/GenBank/DDBJ whole genome shotgun (WGS) entry which is preliminary data.</text>
</comment>
<dbReference type="AlphaFoldDB" id="A0A1L9AU68"/>
<reference evidence="3" key="1">
    <citation type="submission" date="2016-11" db="EMBL/GenBank/DDBJ databases">
        <authorList>
            <person name="Shukria A."/>
            <person name="Stevens D.C."/>
        </authorList>
    </citation>
    <scope>NUCLEOTIDE SEQUENCE [LARGE SCALE GENOMIC DNA]</scope>
    <source>
        <strain evidence="3">Cbfe23</strain>
    </source>
</reference>
<evidence type="ECO:0000256" key="1">
    <source>
        <dbReference type="SAM" id="SignalP"/>
    </source>
</evidence>
<evidence type="ECO:0008006" key="4">
    <source>
        <dbReference type="Google" id="ProtNLM"/>
    </source>
</evidence>
<reference evidence="2 3" key="2">
    <citation type="submission" date="2016-12" db="EMBL/GenBank/DDBJ databases">
        <title>Draft Genome Sequence of Cystobacter ferrugineus Strain Cbfe23.</title>
        <authorList>
            <person name="Akbar S."/>
            <person name="Dowd S.E."/>
            <person name="Stevens D.C."/>
        </authorList>
    </citation>
    <scope>NUCLEOTIDE SEQUENCE [LARGE SCALE GENOMIC DNA]</scope>
    <source>
        <strain evidence="2 3">Cbfe23</strain>
    </source>
</reference>
<dbReference type="EMBL" id="MPIN01000034">
    <property type="protein sequence ID" value="OJH33524.1"/>
    <property type="molecule type" value="Genomic_DNA"/>
</dbReference>
<feature type="chain" id="PRO_5013063964" description="DUF4189 domain-containing protein" evidence="1">
    <location>
        <begin position="33"/>
        <end position="116"/>
    </location>
</feature>
<accession>A0A1L9AU68</accession>
<dbReference type="Proteomes" id="UP000182229">
    <property type="component" value="Unassembled WGS sequence"/>
</dbReference>
<feature type="signal peptide" evidence="1">
    <location>
        <begin position="1"/>
        <end position="32"/>
    </location>
</feature>
<name>A0A1L9AU68_9BACT</name>
<organism evidence="2 3">
    <name type="scientific">Cystobacter ferrugineus</name>
    <dbReference type="NCBI Taxonomy" id="83449"/>
    <lineage>
        <taxon>Bacteria</taxon>
        <taxon>Pseudomonadati</taxon>
        <taxon>Myxococcota</taxon>
        <taxon>Myxococcia</taxon>
        <taxon>Myxococcales</taxon>
        <taxon>Cystobacterineae</taxon>
        <taxon>Archangiaceae</taxon>
        <taxon>Cystobacter</taxon>
    </lineage>
</organism>
<evidence type="ECO:0000313" key="2">
    <source>
        <dbReference type="EMBL" id="OJH33524.1"/>
    </source>
</evidence>
<gene>
    <name evidence="2" type="ORF">BON30_48210</name>
</gene>
<dbReference type="RefSeq" id="WP_071905423.1">
    <property type="nucleotide sequence ID" value="NZ_MPIN01000034.1"/>
</dbReference>
<sequence>MKKPPQSRSSVRHAIKGSLCVLVLSAASPSAAQEFNSCGKLESRVFHITARGLACEEAKEVAQAYDDMLNDKSSFPSTKVPMEVRGFSCRSRSVGYESYKVRCTKGRQVIEFDWGV</sequence>
<keyword evidence="3" id="KW-1185">Reference proteome</keyword>
<proteinExistence type="predicted"/>
<keyword evidence="1" id="KW-0732">Signal</keyword>